<dbReference type="EMBL" id="JAACXV010009817">
    <property type="protein sequence ID" value="KAF7275562.1"/>
    <property type="molecule type" value="Genomic_DNA"/>
</dbReference>
<keyword evidence="1" id="KW-0560">Oxidoreductase</keyword>
<evidence type="ECO:0000313" key="4">
    <source>
        <dbReference type="Proteomes" id="UP000625711"/>
    </source>
</evidence>
<feature type="non-terminal residue" evidence="3">
    <location>
        <position position="272"/>
    </location>
</feature>
<proteinExistence type="inferred from homology"/>
<dbReference type="PRINTS" id="PR00081">
    <property type="entry name" value="GDHRDH"/>
</dbReference>
<protein>
    <submittedName>
        <fullName evidence="3">Uncharacterized protein</fullName>
    </submittedName>
</protein>
<dbReference type="OrthoDB" id="191139at2759"/>
<comment type="similarity">
    <text evidence="2">Belongs to the short-chain dehydrogenases/reductases (SDR) family.</text>
</comment>
<keyword evidence="4" id="KW-1185">Reference proteome</keyword>
<evidence type="ECO:0000313" key="3">
    <source>
        <dbReference type="EMBL" id="KAF7275562.1"/>
    </source>
</evidence>
<accession>A0A834IKA3</accession>
<evidence type="ECO:0000256" key="1">
    <source>
        <dbReference type="ARBA" id="ARBA00023002"/>
    </source>
</evidence>
<dbReference type="GO" id="GO:0016491">
    <property type="term" value="F:oxidoreductase activity"/>
    <property type="evidence" value="ECO:0007669"/>
    <property type="project" value="UniProtKB-KW"/>
</dbReference>
<comment type="caution">
    <text evidence="3">The sequence shown here is derived from an EMBL/GenBank/DDBJ whole genome shotgun (WGS) entry which is preliminary data.</text>
</comment>
<dbReference type="AlphaFoldDB" id="A0A834IKA3"/>
<reference evidence="3" key="1">
    <citation type="submission" date="2020-08" db="EMBL/GenBank/DDBJ databases">
        <title>Genome sequencing and assembly of the red palm weevil Rhynchophorus ferrugineus.</title>
        <authorList>
            <person name="Dias G.B."/>
            <person name="Bergman C.M."/>
            <person name="Manee M."/>
        </authorList>
    </citation>
    <scope>NUCLEOTIDE SEQUENCE</scope>
    <source>
        <strain evidence="3">AA-2017</strain>
        <tissue evidence="3">Whole larva</tissue>
    </source>
</reference>
<dbReference type="PRINTS" id="PR00080">
    <property type="entry name" value="SDRFAMILY"/>
</dbReference>
<dbReference type="InterPro" id="IPR036291">
    <property type="entry name" value="NAD(P)-bd_dom_sf"/>
</dbReference>
<dbReference type="Proteomes" id="UP000625711">
    <property type="component" value="Unassembled WGS sequence"/>
</dbReference>
<dbReference type="InterPro" id="IPR002347">
    <property type="entry name" value="SDR_fam"/>
</dbReference>
<dbReference type="Pfam" id="PF00106">
    <property type="entry name" value="adh_short"/>
    <property type="match status" value="1"/>
</dbReference>
<dbReference type="PANTHER" id="PTHR43157">
    <property type="entry name" value="PHOSPHATIDYLINOSITOL-GLYCAN BIOSYNTHESIS CLASS F PROTEIN-RELATED"/>
    <property type="match status" value="1"/>
</dbReference>
<organism evidence="3 4">
    <name type="scientific">Rhynchophorus ferrugineus</name>
    <name type="common">Red palm weevil</name>
    <name type="synonym">Curculio ferrugineus</name>
    <dbReference type="NCBI Taxonomy" id="354439"/>
    <lineage>
        <taxon>Eukaryota</taxon>
        <taxon>Metazoa</taxon>
        <taxon>Ecdysozoa</taxon>
        <taxon>Arthropoda</taxon>
        <taxon>Hexapoda</taxon>
        <taxon>Insecta</taxon>
        <taxon>Pterygota</taxon>
        <taxon>Neoptera</taxon>
        <taxon>Endopterygota</taxon>
        <taxon>Coleoptera</taxon>
        <taxon>Polyphaga</taxon>
        <taxon>Cucujiformia</taxon>
        <taxon>Curculionidae</taxon>
        <taxon>Dryophthorinae</taxon>
        <taxon>Rhynchophorus</taxon>
    </lineage>
</organism>
<gene>
    <name evidence="3" type="ORF">GWI33_011594</name>
</gene>
<name>A0A834IKA3_RHYFE</name>
<evidence type="ECO:0000256" key="2">
    <source>
        <dbReference type="RuleBase" id="RU000363"/>
    </source>
</evidence>
<sequence length="272" mass="30789">IGLETGIELAKRGTKVILACRNEEKAQKAVEKILKATDNKNVSYRILDLASLKSVRKFADEINANEDRLDILINNAGIQAVPSMEGLTEDGLHPVLASNYFGHFLLTNLLIDLLKKSTPSRVINVASLAAILYNFSSVNELNNSGISFMVYARSKLCNIYFTRELHEKMKDTGVTTYSLHPGVIYTEFTRDFPIIIKQVSEFFEKFFFKNARQGAQTTLHCALAKDIEKHSGKYFTECKVASFYRGAKNLEFSKILWRRTEELVGLEKKFPC</sequence>
<dbReference type="Gene3D" id="3.40.50.720">
    <property type="entry name" value="NAD(P)-binding Rossmann-like Domain"/>
    <property type="match status" value="1"/>
</dbReference>
<dbReference type="PANTHER" id="PTHR43157:SF31">
    <property type="entry name" value="PHOSPHATIDYLINOSITOL-GLYCAN BIOSYNTHESIS CLASS F PROTEIN"/>
    <property type="match status" value="1"/>
</dbReference>
<dbReference type="SUPFAM" id="SSF51735">
    <property type="entry name" value="NAD(P)-binding Rossmann-fold domains"/>
    <property type="match status" value="1"/>
</dbReference>